<gene>
    <name evidence="1" type="ORF">METZ01_LOCUS289021</name>
</gene>
<accession>A0A382LLS4</accession>
<organism evidence="1">
    <name type="scientific">marine metagenome</name>
    <dbReference type="NCBI Taxonomy" id="408172"/>
    <lineage>
        <taxon>unclassified sequences</taxon>
        <taxon>metagenomes</taxon>
        <taxon>ecological metagenomes</taxon>
    </lineage>
</organism>
<dbReference type="EMBL" id="UINC01087099">
    <property type="protein sequence ID" value="SVC36167.1"/>
    <property type="molecule type" value="Genomic_DNA"/>
</dbReference>
<dbReference type="AlphaFoldDB" id="A0A382LLS4"/>
<proteinExistence type="predicted"/>
<evidence type="ECO:0000313" key="1">
    <source>
        <dbReference type="EMBL" id="SVC36167.1"/>
    </source>
</evidence>
<reference evidence="1" key="1">
    <citation type="submission" date="2018-05" db="EMBL/GenBank/DDBJ databases">
        <authorList>
            <person name="Lanie J.A."/>
            <person name="Ng W.-L."/>
            <person name="Kazmierczak K.M."/>
            <person name="Andrzejewski T.M."/>
            <person name="Davidsen T.M."/>
            <person name="Wayne K.J."/>
            <person name="Tettelin H."/>
            <person name="Glass J.I."/>
            <person name="Rusch D."/>
            <person name="Podicherti R."/>
            <person name="Tsui H.-C.T."/>
            <person name="Winkler M.E."/>
        </authorList>
    </citation>
    <scope>NUCLEOTIDE SEQUENCE</scope>
</reference>
<protein>
    <submittedName>
        <fullName evidence="1">Uncharacterized protein</fullName>
    </submittedName>
</protein>
<name>A0A382LLS4_9ZZZZ</name>
<sequence>MNRVVDSLPTSYRVMYHSQRLIPVVLRLEPRNLQISVQSDAEGAES</sequence>